<keyword evidence="3" id="KW-1185">Reference proteome</keyword>
<accession>A0ABR3VU03</accession>
<dbReference type="Proteomes" id="UP001586593">
    <property type="component" value="Unassembled WGS sequence"/>
</dbReference>
<reference evidence="2 3" key="1">
    <citation type="journal article" date="2024" name="Commun. Biol.">
        <title>Comparative genomic analysis of thermophilic fungi reveals convergent evolutionary adaptations and gene losses.</title>
        <authorList>
            <person name="Steindorff A.S."/>
            <person name="Aguilar-Pontes M.V."/>
            <person name="Robinson A.J."/>
            <person name="Andreopoulos B."/>
            <person name="LaButti K."/>
            <person name="Kuo A."/>
            <person name="Mondo S."/>
            <person name="Riley R."/>
            <person name="Otillar R."/>
            <person name="Haridas S."/>
            <person name="Lipzen A."/>
            <person name="Grimwood J."/>
            <person name="Schmutz J."/>
            <person name="Clum A."/>
            <person name="Reid I.D."/>
            <person name="Moisan M.C."/>
            <person name="Butler G."/>
            <person name="Nguyen T.T.M."/>
            <person name="Dewar K."/>
            <person name="Conant G."/>
            <person name="Drula E."/>
            <person name="Henrissat B."/>
            <person name="Hansel C."/>
            <person name="Singer S."/>
            <person name="Hutchinson M.I."/>
            <person name="de Vries R.P."/>
            <person name="Natvig D.O."/>
            <person name="Powell A.J."/>
            <person name="Tsang A."/>
            <person name="Grigoriev I.V."/>
        </authorList>
    </citation>
    <scope>NUCLEOTIDE SEQUENCE [LARGE SCALE GENOMIC DNA]</scope>
    <source>
        <strain evidence="2 3">ATCC 24622</strain>
    </source>
</reference>
<organism evidence="2 3">
    <name type="scientific">Phialemonium thermophilum</name>
    <dbReference type="NCBI Taxonomy" id="223376"/>
    <lineage>
        <taxon>Eukaryota</taxon>
        <taxon>Fungi</taxon>
        <taxon>Dikarya</taxon>
        <taxon>Ascomycota</taxon>
        <taxon>Pezizomycotina</taxon>
        <taxon>Sordariomycetes</taxon>
        <taxon>Sordariomycetidae</taxon>
        <taxon>Cephalothecales</taxon>
        <taxon>Cephalothecaceae</taxon>
        <taxon>Phialemonium</taxon>
    </lineage>
</organism>
<dbReference type="EMBL" id="JAZHXJ010001240">
    <property type="protein sequence ID" value="KAL1845139.1"/>
    <property type="molecule type" value="Genomic_DNA"/>
</dbReference>
<proteinExistence type="predicted"/>
<name>A0ABR3VU03_9PEZI</name>
<sequence>MAGEKGALGSPRISGCRSLPLVVFLPSSRLQEQRFRILAHRDSSRGPRPHRTMATWLPLLLAWAAACRGHTVSVAAPTRTAAPRAGPPLSSSHDRRTGTDALGRRDITIPMDHHSTCGYHNGEATRSRVAGAGFDCRFDTQDHIWGFCETTVAVFASCGIAAACRDQHSCSDGCGLTGRDDLTTYTWYGPLMLPACD</sequence>
<comment type="caution">
    <text evidence="2">The sequence shown here is derived from an EMBL/GenBank/DDBJ whole genome shotgun (WGS) entry which is preliminary data.</text>
</comment>
<protein>
    <submittedName>
        <fullName evidence="2">Uncharacterized protein</fullName>
    </submittedName>
</protein>
<evidence type="ECO:0000256" key="1">
    <source>
        <dbReference type="SAM" id="MobiDB-lite"/>
    </source>
</evidence>
<feature type="region of interest" description="Disordered" evidence="1">
    <location>
        <begin position="77"/>
        <end position="99"/>
    </location>
</feature>
<evidence type="ECO:0000313" key="3">
    <source>
        <dbReference type="Proteomes" id="UP001586593"/>
    </source>
</evidence>
<evidence type="ECO:0000313" key="2">
    <source>
        <dbReference type="EMBL" id="KAL1845139.1"/>
    </source>
</evidence>
<gene>
    <name evidence="2" type="ORF">VTK73DRAFT_1056</name>
</gene>